<organism evidence="1 2">
    <name type="scientific">Streptomyces antimycoticus</name>
    <dbReference type="NCBI Taxonomy" id="68175"/>
    <lineage>
        <taxon>Bacteria</taxon>
        <taxon>Bacillati</taxon>
        <taxon>Actinomycetota</taxon>
        <taxon>Actinomycetes</taxon>
        <taxon>Kitasatosporales</taxon>
        <taxon>Streptomycetaceae</taxon>
        <taxon>Streptomyces</taxon>
        <taxon>Streptomyces violaceusniger group</taxon>
    </lineage>
</organism>
<evidence type="ECO:0000313" key="1">
    <source>
        <dbReference type="EMBL" id="GDY39599.1"/>
    </source>
</evidence>
<dbReference type="EMBL" id="BJHV01000001">
    <property type="protein sequence ID" value="GDY39599.1"/>
    <property type="molecule type" value="Genomic_DNA"/>
</dbReference>
<dbReference type="AlphaFoldDB" id="A0A4D4JZX4"/>
<protein>
    <submittedName>
        <fullName evidence="1">Uncharacterized protein</fullName>
    </submittedName>
</protein>
<keyword evidence="2" id="KW-1185">Reference proteome</keyword>
<comment type="caution">
    <text evidence="1">The sequence shown here is derived from an EMBL/GenBank/DDBJ whole genome shotgun (WGS) entry which is preliminary data.</text>
</comment>
<dbReference type="CDD" id="cd00085">
    <property type="entry name" value="HNHc"/>
    <property type="match status" value="1"/>
</dbReference>
<reference evidence="1 2" key="1">
    <citation type="journal article" date="2020" name="Int. J. Syst. Evol. Microbiol.">
        <title>Reclassification of Streptomyces castelarensis and Streptomyces sporoclivatus as later heterotypic synonyms of Streptomyces antimycoticus.</title>
        <authorList>
            <person name="Komaki H."/>
            <person name="Tamura T."/>
        </authorList>
    </citation>
    <scope>NUCLEOTIDE SEQUENCE [LARGE SCALE GENOMIC DNA]</scope>
    <source>
        <strain evidence="1 2">NBRC 12839</strain>
    </source>
</reference>
<dbReference type="RefSeq" id="WP_137963774.1">
    <property type="nucleotide sequence ID" value="NZ_BJHV01000001.1"/>
</dbReference>
<gene>
    <name evidence="1" type="ORF">SANT12839_004810</name>
</gene>
<dbReference type="InterPro" id="IPR003615">
    <property type="entry name" value="HNH_nuc"/>
</dbReference>
<sequence>MTVDFYRREPSARTSWRLAVLMGANSRTYKFAFGAALLEYAAQDRTEVTLEELAIPYAMGLVAHLAEAPQAPSGLQVRESDFLAVAEREAKESAALGHPTDRLRHAAVRSMPGMVMQKFHNLRGNTRTAHRFYDLIGNSHQRIVRLTPELRSIAKGEQSIGLRAELGARWDIVESSFAAGIGRSLIDEGFSVDWATLQLTDKRRRRSVTGVADAVIGFQHGRCLICAQPIAPSDSTVVDHVFPYSLMRRFGDVSGWHGPDLDAIWNLAPAHQACNSAKSDRLPTAGELHGLAQRNEAIMHSPHPLRKTLQLSLHSAQHSDTPKGHWPYFLRQVQTACD</sequence>
<accession>A0A4D4JZX4</accession>
<dbReference type="Proteomes" id="UP000299290">
    <property type="component" value="Unassembled WGS sequence"/>
</dbReference>
<proteinExistence type="predicted"/>
<dbReference type="Gene3D" id="1.10.30.50">
    <property type="match status" value="1"/>
</dbReference>
<evidence type="ECO:0000313" key="2">
    <source>
        <dbReference type="Proteomes" id="UP000299290"/>
    </source>
</evidence>
<name>A0A4D4JZX4_9ACTN</name>